<dbReference type="GO" id="GO:0043565">
    <property type="term" value="F:sequence-specific DNA binding"/>
    <property type="evidence" value="ECO:0007669"/>
    <property type="project" value="InterPro"/>
</dbReference>
<comment type="caution">
    <text evidence="6">The sequence shown here is derived from an EMBL/GenBank/DDBJ whole genome shotgun (WGS) entry which is preliminary data.</text>
</comment>
<organism evidence="6 7">
    <name type="scientific">Streptomyces adustus</name>
    <dbReference type="NCBI Taxonomy" id="1609272"/>
    <lineage>
        <taxon>Bacteria</taxon>
        <taxon>Bacillati</taxon>
        <taxon>Actinomycetota</taxon>
        <taxon>Actinomycetes</taxon>
        <taxon>Kitasatosporales</taxon>
        <taxon>Streptomycetaceae</taxon>
        <taxon>Streptomyces</taxon>
    </lineage>
</organism>
<accession>A0A5N8VS75</accession>
<dbReference type="Gene3D" id="1.10.10.60">
    <property type="entry name" value="Homeodomain-like"/>
    <property type="match status" value="1"/>
</dbReference>
<dbReference type="Pfam" id="PF14525">
    <property type="entry name" value="AraC_binding_2"/>
    <property type="match status" value="1"/>
</dbReference>
<dbReference type="SUPFAM" id="SSF46689">
    <property type="entry name" value="Homeodomain-like"/>
    <property type="match status" value="1"/>
</dbReference>
<feature type="domain" description="HTH araC/xylS-type" evidence="5">
    <location>
        <begin position="185"/>
        <end position="286"/>
    </location>
</feature>
<dbReference type="InterPro" id="IPR020449">
    <property type="entry name" value="Tscrpt_reg_AraC-type_HTH"/>
</dbReference>
<proteinExistence type="predicted"/>
<dbReference type="Pfam" id="PF12833">
    <property type="entry name" value="HTH_18"/>
    <property type="match status" value="1"/>
</dbReference>
<evidence type="ECO:0000256" key="2">
    <source>
        <dbReference type="ARBA" id="ARBA00023125"/>
    </source>
</evidence>
<gene>
    <name evidence="6" type="ORF">FNH09_39000</name>
</gene>
<dbReference type="PROSITE" id="PS00041">
    <property type="entry name" value="HTH_ARAC_FAMILY_1"/>
    <property type="match status" value="1"/>
</dbReference>
<evidence type="ECO:0000313" key="6">
    <source>
        <dbReference type="EMBL" id="MPY36994.1"/>
    </source>
</evidence>
<keyword evidence="3" id="KW-0804">Transcription</keyword>
<dbReference type="PANTHER" id="PTHR46796">
    <property type="entry name" value="HTH-TYPE TRANSCRIPTIONAL ACTIVATOR RHAS-RELATED"/>
    <property type="match status" value="1"/>
</dbReference>
<dbReference type="InterPro" id="IPR009057">
    <property type="entry name" value="Homeodomain-like_sf"/>
</dbReference>
<keyword evidence="2" id="KW-0238">DNA-binding</keyword>
<dbReference type="OrthoDB" id="9799345at2"/>
<dbReference type="PROSITE" id="PS01124">
    <property type="entry name" value="HTH_ARAC_FAMILY_2"/>
    <property type="match status" value="1"/>
</dbReference>
<reference evidence="6 7" key="1">
    <citation type="submission" date="2019-07" db="EMBL/GenBank/DDBJ databases">
        <title>New species of Amycolatopsis and Streptomyces.</title>
        <authorList>
            <person name="Duangmal K."/>
            <person name="Teo W.F.A."/>
            <person name="Lipun K."/>
        </authorList>
    </citation>
    <scope>NUCLEOTIDE SEQUENCE [LARGE SCALE GENOMIC DNA]</scope>
    <source>
        <strain evidence="6 7">NBRC 109810</strain>
    </source>
</reference>
<protein>
    <submittedName>
        <fullName evidence="6">Helix-turn-helix domain-containing protein</fullName>
    </submittedName>
</protein>
<dbReference type="Proteomes" id="UP000325849">
    <property type="component" value="Unassembled WGS sequence"/>
</dbReference>
<evidence type="ECO:0000259" key="5">
    <source>
        <dbReference type="PROSITE" id="PS01124"/>
    </source>
</evidence>
<dbReference type="PRINTS" id="PR00032">
    <property type="entry name" value="HTHARAC"/>
</dbReference>
<feature type="region of interest" description="Disordered" evidence="4">
    <location>
        <begin position="288"/>
        <end position="314"/>
    </location>
</feature>
<evidence type="ECO:0000256" key="1">
    <source>
        <dbReference type="ARBA" id="ARBA00023015"/>
    </source>
</evidence>
<dbReference type="InterPro" id="IPR018060">
    <property type="entry name" value="HTH_AraC"/>
</dbReference>
<dbReference type="EMBL" id="VJZD01000268">
    <property type="protein sequence ID" value="MPY36994.1"/>
    <property type="molecule type" value="Genomic_DNA"/>
</dbReference>
<dbReference type="AlphaFoldDB" id="A0A5N8VS75"/>
<sequence length="314" mass="34306">MSSPDPGRFRATARAMDLGPVTLTELTTLPSVLRRTPKSIRRSDPELYTVVFPRRGVLTVRQAGRDALLTAHDFALCDSSQPFSLRITAPGTTTLISARVPRALLPLPARQADRLLGTRLPGGEGIGALLTRFLDDMTTDTAPQPTADVARLGAVALDLLAATLAHHLDTGPRNEDESGRRALLLDIDTYIHDHLPEPHLSPRAVADAHHISVSYLHRLFRTRDTTVTALIRRRRLERAHRDLTDRRLWDVPVHRVAARWGFKDHSAFTRAFRAAYGIAPSDLRELALGLPAAPPDPAQGPNGPAAPEASPSGR</sequence>
<evidence type="ECO:0000256" key="4">
    <source>
        <dbReference type="SAM" id="MobiDB-lite"/>
    </source>
</evidence>
<dbReference type="PANTHER" id="PTHR46796:SF6">
    <property type="entry name" value="ARAC SUBFAMILY"/>
    <property type="match status" value="1"/>
</dbReference>
<dbReference type="InterPro" id="IPR050204">
    <property type="entry name" value="AraC_XylS_family_regulators"/>
</dbReference>
<keyword evidence="1" id="KW-0805">Transcription regulation</keyword>
<dbReference type="GO" id="GO:0003700">
    <property type="term" value="F:DNA-binding transcription factor activity"/>
    <property type="evidence" value="ECO:0007669"/>
    <property type="project" value="InterPro"/>
</dbReference>
<keyword evidence="7" id="KW-1185">Reference proteome</keyword>
<dbReference type="SMART" id="SM00342">
    <property type="entry name" value="HTH_ARAC"/>
    <property type="match status" value="1"/>
</dbReference>
<evidence type="ECO:0000256" key="3">
    <source>
        <dbReference type="ARBA" id="ARBA00023163"/>
    </source>
</evidence>
<name>A0A5N8VS75_9ACTN</name>
<dbReference type="InterPro" id="IPR035418">
    <property type="entry name" value="AraC-bd_2"/>
</dbReference>
<evidence type="ECO:0000313" key="7">
    <source>
        <dbReference type="Proteomes" id="UP000325849"/>
    </source>
</evidence>
<feature type="compositionally biased region" description="Low complexity" evidence="4">
    <location>
        <begin position="299"/>
        <end position="314"/>
    </location>
</feature>
<dbReference type="InterPro" id="IPR018062">
    <property type="entry name" value="HTH_AraC-typ_CS"/>
</dbReference>